<dbReference type="Pfam" id="PF01923">
    <property type="entry name" value="Cob_adeno_trans"/>
    <property type="match status" value="1"/>
</dbReference>
<feature type="coiled-coil region" evidence="4">
    <location>
        <begin position="119"/>
        <end position="146"/>
    </location>
</feature>
<keyword evidence="4" id="KW-0175">Coiled coil</keyword>
<gene>
    <name evidence="6" type="ORF">H9872_05390</name>
</gene>
<evidence type="ECO:0000256" key="4">
    <source>
        <dbReference type="SAM" id="Coils"/>
    </source>
</evidence>
<evidence type="ECO:0000313" key="7">
    <source>
        <dbReference type="Proteomes" id="UP000824229"/>
    </source>
</evidence>
<dbReference type="GO" id="GO:0008817">
    <property type="term" value="F:corrinoid adenosyltransferase activity"/>
    <property type="evidence" value="ECO:0007669"/>
    <property type="project" value="InterPro"/>
</dbReference>
<dbReference type="PIRSF" id="PIRSF012294">
    <property type="entry name" value="ATR_EutT"/>
    <property type="match status" value="1"/>
</dbReference>
<keyword evidence="2" id="KW-0547">Nucleotide-binding</keyword>
<reference evidence="6" key="2">
    <citation type="submission" date="2021-04" db="EMBL/GenBank/DDBJ databases">
        <authorList>
            <person name="Gilroy R."/>
        </authorList>
    </citation>
    <scope>NUCLEOTIDE SEQUENCE</scope>
    <source>
        <strain evidence="6">B5-657</strain>
    </source>
</reference>
<dbReference type="Proteomes" id="UP000824229">
    <property type="component" value="Unassembled WGS sequence"/>
</dbReference>
<dbReference type="EMBL" id="JAHLFQ010000120">
    <property type="protein sequence ID" value="MBU3804174.1"/>
    <property type="molecule type" value="Genomic_DNA"/>
</dbReference>
<accession>A0A9E2KAU7</accession>
<comment type="caution">
    <text evidence="6">The sequence shown here is derived from an EMBL/GenBank/DDBJ whole genome shotgun (WGS) entry which is preliminary data.</text>
</comment>
<sequence length="253" mass="29550">MSVLTENDVRQMLASGQLKEKSEIVVARNRIITPSARTYLLEKGIEIKIEDNPIRELNNMDIEQGIENIKEEFDTLFGAKLTEKPEHMTHLRGNLLVFKDHPRIAFRGAIDSLEAEIIMTQIVAEKKQLSQMIKDLEEIIKFIRNLLRCEVSGEPVGEFKLQGLDAKELREHSHHPSQYYGMRHFLPNYNQGEMVAYLNKLRTLTRETELIAYKAFKDEYGQTKREDIIKSLNRLSSLFWIMMFKYLTGKYKV</sequence>
<dbReference type="InterPro" id="IPR016030">
    <property type="entry name" value="CblAdoTrfase-like"/>
</dbReference>
<evidence type="ECO:0000259" key="5">
    <source>
        <dbReference type="Pfam" id="PF01923"/>
    </source>
</evidence>
<name>A0A9E2KAU7_9FIRM</name>
<reference evidence="6" key="1">
    <citation type="journal article" date="2021" name="PeerJ">
        <title>Extensive microbial diversity within the chicken gut microbiome revealed by metagenomics and culture.</title>
        <authorList>
            <person name="Gilroy R."/>
            <person name="Ravi A."/>
            <person name="Getino M."/>
            <person name="Pursley I."/>
            <person name="Horton D.L."/>
            <person name="Alikhan N.F."/>
            <person name="Baker D."/>
            <person name="Gharbi K."/>
            <person name="Hall N."/>
            <person name="Watson M."/>
            <person name="Adriaenssens E.M."/>
            <person name="Foster-Nyarko E."/>
            <person name="Jarju S."/>
            <person name="Secka A."/>
            <person name="Antonio M."/>
            <person name="Oren A."/>
            <person name="Chaudhuri R.R."/>
            <person name="La Ragione R."/>
            <person name="Hildebrand F."/>
            <person name="Pallen M.J."/>
        </authorList>
    </citation>
    <scope>NUCLEOTIDE SEQUENCE</scope>
    <source>
        <strain evidence="6">B5-657</strain>
    </source>
</reference>
<organism evidence="6 7">
    <name type="scientific">Candidatus Cellulosilyticum pullistercoris</name>
    <dbReference type="NCBI Taxonomy" id="2838521"/>
    <lineage>
        <taxon>Bacteria</taxon>
        <taxon>Bacillati</taxon>
        <taxon>Bacillota</taxon>
        <taxon>Clostridia</taxon>
        <taxon>Lachnospirales</taxon>
        <taxon>Cellulosilyticaceae</taxon>
        <taxon>Cellulosilyticum</taxon>
    </lineage>
</organism>
<dbReference type="SUPFAM" id="SSF89028">
    <property type="entry name" value="Cobalamin adenosyltransferase-like"/>
    <property type="match status" value="1"/>
</dbReference>
<evidence type="ECO:0000256" key="2">
    <source>
        <dbReference type="ARBA" id="ARBA00022741"/>
    </source>
</evidence>
<dbReference type="Gene3D" id="1.20.1200.10">
    <property type="entry name" value="Cobalamin adenosyltransferase-like"/>
    <property type="match status" value="1"/>
</dbReference>
<evidence type="ECO:0000256" key="1">
    <source>
        <dbReference type="ARBA" id="ARBA00022679"/>
    </source>
</evidence>
<proteinExistence type="predicted"/>
<dbReference type="InterPro" id="IPR036451">
    <property type="entry name" value="CblAdoTrfase-like_sf"/>
</dbReference>
<feature type="domain" description="Cobalamin adenosyltransferase-like" evidence="5">
    <location>
        <begin position="83"/>
        <end position="245"/>
    </location>
</feature>
<evidence type="ECO:0000313" key="6">
    <source>
        <dbReference type="EMBL" id="MBU3804174.1"/>
    </source>
</evidence>
<protein>
    <submittedName>
        <fullName evidence="6">Cobalamin adenosyltransferase</fullName>
    </submittedName>
</protein>
<evidence type="ECO:0000256" key="3">
    <source>
        <dbReference type="ARBA" id="ARBA00022840"/>
    </source>
</evidence>
<dbReference type="GO" id="GO:0006580">
    <property type="term" value="P:ethanolamine metabolic process"/>
    <property type="evidence" value="ECO:0007669"/>
    <property type="project" value="InterPro"/>
</dbReference>
<keyword evidence="3" id="KW-0067">ATP-binding</keyword>
<dbReference type="AlphaFoldDB" id="A0A9E2KAU7"/>
<dbReference type="InterPro" id="IPR009194">
    <property type="entry name" value="AdoTrfase_EutT"/>
</dbReference>
<dbReference type="GO" id="GO:0005524">
    <property type="term" value="F:ATP binding"/>
    <property type="evidence" value="ECO:0007669"/>
    <property type="project" value="UniProtKB-KW"/>
</dbReference>
<keyword evidence="1" id="KW-0808">Transferase</keyword>
<dbReference type="GO" id="GO:0009236">
    <property type="term" value="P:cobalamin biosynthetic process"/>
    <property type="evidence" value="ECO:0007669"/>
    <property type="project" value="InterPro"/>
</dbReference>